<evidence type="ECO:0000256" key="2">
    <source>
        <dbReference type="ARBA" id="ARBA00022980"/>
    </source>
</evidence>
<evidence type="ECO:0000256" key="3">
    <source>
        <dbReference type="ARBA" id="ARBA00023274"/>
    </source>
</evidence>
<evidence type="ECO:0000256" key="4">
    <source>
        <dbReference type="ARBA" id="ARBA00035258"/>
    </source>
</evidence>
<evidence type="ECO:0000313" key="7">
    <source>
        <dbReference type="EMBL" id="PIV31783.1"/>
    </source>
</evidence>
<dbReference type="Gene3D" id="3.30.1370.30">
    <property type="match status" value="1"/>
</dbReference>
<dbReference type="GO" id="GO:0005840">
    <property type="term" value="C:ribosome"/>
    <property type="evidence" value="ECO:0007669"/>
    <property type="project" value="UniProtKB-KW"/>
</dbReference>
<accession>A0A2M7CQ78</accession>
<dbReference type="GO" id="GO:0006412">
    <property type="term" value="P:translation"/>
    <property type="evidence" value="ECO:0007669"/>
    <property type="project" value="InterPro"/>
</dbReference>
<evidence type="ECO:0000256" key="1">
    <source>
        <dbReference type="ARBA" id="ARBA00006471"/>
    </source>
</evidence>
<organism evidence="7 8">
    <name type="scientific">Candidatus Wolfebacteria bacterium CG02_land_8_20_14_3_00_37_12</name>
    <dbReference type="NCBI Taxonomy" id="1975066"/>
    <lineage>
        <taxon>Bacteria</taxon>
        <taxon>Candidatus Wolfeibacteriota</taxon>
    </lineage>
</organism>
<dbReference type="Proteomes" id="UP000230595">
    <property type="component" value="Unassembled WGS sequence"/>
</dbReference>
<protein>
    <recommendedName>
        <fullName evidence="4">Small ribosomal subunit protein uS8</fullName>
    </recommendedName>
    <alternativeName>
        <fullName evidence="5">30S ribosomal protein S8</fullName>
    </alternativeName>
</protein>
<reference evidence="8" key="1">
    <citation type="submission" date="2017-09" db="EMBL/GenBank/DDBJ databases">
        <title>Depth-based differentiation of microbial function through sediment-hosted aquifers and enrichment of novel symbionts in the deep terrestrial subsurface.</title>
        <authorList>
            <person name="Probst A.J."/>
            <person name="Ladd B."/>
            <person name="Jarett J.K."/>
            <person name="Geller-Mcgrath D.E."/>
            <person name="Sieber C.M.K."/>
            <person name="Emerson J.B."/>
            <person name="Anantharaman K."/>
            <person name="Thomas B.C."/>
            <person name="Malmstrom R."/>
            <person name="Stieglmeier M."/>
            <person name="Klingl A."/>
            <person name="Woyke T."/>
            <person name="Ryan C.M."/>
            <person name="Banfield J.F."/>
        </authorList>
    </citation>
    <scope>NUCLEOTIDE SEQUENCE [LARGE SCALE GENOMIC DNA]</scope>
</reference>
<name>A0A2M7CQ78_9BACT</name>
<dbReference type="EMBL" id="PEUH01000031">
    <property type="protein sequence ID" value="PIV31783.1"/>
    <property type="molecule type" value="Genomic_DNA"/>
</dbReference>
<gene>
    <name evidence="7" type="ORF">COS33_01435</name>
</gene>
<evidence type="ECO:0000256" key="5">
    <source>
        <dbReference type="ARBA" id="ARBA00035525"/>
    </source>
</evidence>
<evidence type="ECO:0000313" key="8">
    <source>
        <dbReference type="Proteomes" id="UP000230595"/>
    </source>
</evidence>
<dbReference type="GO" id="GO:0005737">
    <property type="term" value="C:cytoplasm"/>
    <property type="evidence" value="ECO:0007669"/>
    <property type="project" value="UniProtKB-ARBA"/>
</dbReference>
<dbReference type="PANTHER" id="PTHR11758">
    <property type="entry name" value="40S RIBOSOMAL PROTEIN S15A"/>
    <property type="match status" value="1"/>
</dbReference>
<proteinExistence type="inferred from homology"/>
<dbReference type="SUPFAM" id="SSF56047">
    <property type="entry name" value="Ribosomal protein S8"/>
    <property type="match status" value="1"/>
</dbReference>
<dbReference type="InterPro" id="IPR000630">
    <property type="entry name" value="Ribosomal_uS8"/>
</dbReference>
<dbReference type="GO" id="GO:0003735">
    <property type="term" value="F:structural constituent of ribosome"/>
    <property type="evidence" value="ECO:0007669"/>
    <property type="project" value="InterPro"/>
</dbReference>
<comment type="similarity">
    <text evidence="1 6">Belongs to the universal ribosomal protein uS8 family.</text>
</comment>
<keyword evidence="3 6" id="KW-0687">Ribonucleoprotein</keyword>
<dbReference type="AlphaFoldDB" id="A0A2M7CQ78"/>
<dbReference type="FunFam" id="3.30.1490.10:FF:000001">
    <property type="entry name" value="30S ribosomal protein S8"/>
    <property type="match status" value="1"/>
</dbReference>
<dbReference type="InterPro" id="IPR035987">
    <property type="entry name" value="Ribosomal_uS8_sf"/>
</dbReference>
<dbReference type="InterPro" id="IPR047863">
    <property type="entry name" value="Ribosomal_uS8_CS"/>
</dbReference>
<dbReference type="GO" id="GO:1990904">
    <property type="term" value="C:ribonucleoprotein complex"/>
    <property type="evidence" value="ECO:0007669"/>
    <property type="project" value="UniProtKB-KW"/>
</dbReference>
<dbReference type="NCBIfam" id="NF001109">
    <property type="entry name" value="PRK00136.1"/>
    <property type="match status" value="1"/>
</dbReference>
<dbReference type="Gene3D" id="3.30.1490.10">
    <property type="match status" value="1"/>
</dbReference>
<evidence type="ECO:0000256" key="6">
    <source>
        <dbReference type="RuleBase" id="RU003660"/>
    </source>
</evidence>
<dbReference type="Pfam" id="PF00410">
    <property type="entry name" value="Ribosomal_S8"/>
    <property type="match status" value="1"/>
</dbReference>
<comment type="caution">
    <text evidence="7">The sequence shown here is derived from an EMBL/GenBank/DDBJ whole genome shotgun (WGS) entry which is preliminary data.</text>
</comment>
<sequence>MYINLLTQLKNAQAVKKENVKIPYSKMDEGVLKILTSNNYIENFEKKGQKIKRYFDVKLKYVENKGAINGIKLISKPSHRIYVGFEKIRLVKSGYGLMVVSTSKGIMSGQEARKVKMGGLALFEIW</sequence>
<keyword evidence="2 6" id="KW-0689">Ribosomal protein</keyword>
<dbReference type="PROSITE" id="PS00053">
    <property type="entry name" value="RIBOSOMAL_S8"/>
    <property type="match status" value="1"/>
</dbReference>